<protein>
    <recommendedName>
        <fullName evidence="3">Phosphohistidine phosphatase SixA</fullName>
    </recommendedName>
</protein>
<dbReference type="CDD" id="cd07040">
    <property type="entry name" value="HP"/>
    <property type="match status" value="1"/>
</dbReference>
<dbReference type="AlphaFoldDB" id="A0A3A1Y0M9"/>
<dbReference type="EMBL" id="NRHC01000078">
    <property type="protein sequence ID" value="RIY31803.1"/>
    <property type="molecule type" value="Genomic_DNA"/>
</dbReference>
<organism evidence="1 2">
    <name type="scientific">Psittacicella hinzii</name>
    <dbReference type="NCBI Taxonomy" id="2028575"/>
    <lineage>
        <taxon>Bacteria</taxon>
        <taxon>Pseudomonadati</taxon>
        <taxon>Pseudomonadota</taxon>
        <taxon>Gammaproteobacteria</taxon>
        <taxon>Pasteurellales</taxon>
        <taxon>Psittacicellaceae</taxon>
        <taxon>Psittacicella</taxon>
    </lineage>
</organism>
<dbReference type="OrthoDB" id="92610at2"/>
<dbReference type="InterPro" id="IPR013078">
    <property type="entry name" value="His_Pase_superF_clade-1"/>
</dbReference>
<dbReference type="RefSeq" id="WP_119525472.1">
    <property type="nucleotide sequence ID" value="NZ_NRHC01000078.1"/>
</dbReference>
<reference evidence="1 2" key="1">
    <citation type="submission" date="2017-08" db="EMBL/GenBank/DDBJ databases">
        <title>Reclassification of Bisgaard taxon 37 and 44.</title>
        <authorList>
            <person name="Christensen H."/>
        </authorList>
    </citation>
    <scope>NUCLEOTIDE SEQUENCE [LARGE SCALE GENOMIC DNA]</scope>
    <source>
        <strain evidence="1 2">B96_3</strain>
    </source>
</reference>
<dbReference type="Gene3D" id="3.40.50.1240">
    <property type="entry name" value="Phosphoglycerate mutase-like"/>
    <property type="match status" value="1"/>
</dbReference>
<dbReference type="Proteomes" id="UP000265691">
    <property type="component" value="Unassembled WGS sequence"/>
</dbReference>
<keyword evidence="2" id="KW-1185">Reference proteome</keyword>
<evidence type="ECO:0000313" key="1">
    <source>
        <dbReference type="EMBL" id="RIY31803.1"/>
    </source>
</evidence>
<dbReference type="SUPFAM" id="SSF53254">
    <property type="entry name" value="Phosphoglycerate mutase-like"/>
    <property type="match status" value="1"/>
</dbReference>
<sequence length="155" mass="17234">MKVIVMRHGEAQGFSAFGGDRNRELTANGIKQAQYAAKLLLNDNSLQVVEVLASDYARAYQTGEQVATINNAKFHPEKYLSISHENLDMVAEKVELLAQEYGDEQAVVLVSHIPIVYDLVNLFLGKSSAFPFHTGSFVVIDLKTKRVVTDINSYE</sequence>
<dbReference type="InterPro" id="IPR029033">
    <property type="entry name" value="His_PPase_superfam"/>
</dbReference>
<comment type="caution">
    <text evidence="1">The sequence shown here is derived from an EMBL/GenBank/DDBJ whole genome shotgun (WGS) entry which is preliminary data.</text>
</comment>
<dbReference type="SMART" id="SM00855">
    <property type="entry name" value="PGAM"/>
    <property type="match status" value="1"/>
</dbReference>
<dbReference type="Pfam" id="PF00300">
    <property type="entry name" value="His_Phos_1"/>
    <property type="match status" value="1"/>
</dbReference>
<evidence type="ECO:0008006" key="3">
    <source>
        <dbReference type="Google" id="ProtNLM"/>
    </source>
</evidence>
<accession>A0A3A1Y0M9</accession>
<evidence type="ECO:0000313" key="2">
    <source>
        <dbReference type="Proteomes" id="UP000265691"/>
    </source>
</evidence>
<gene>
    <name evidence="1" type="ORF">CKF54_06060</name>
</gene>
<proteinExistence type="predicted"/>
<name>A0A3A1Y0M9_9GAMM</name>